<dbReference type="RefSeq" id="WP_044227825.1">
    <property type="nucleotide sequence ID" value="NZ_JBKAGJ010000003.1"/>
</dbReference>
<dbReference type="EMBL" id="JPOS01000084">
    <property type="protein sequence ID" value="KGE85709.1"/>
    <property type="molecule type" value="Genomic_DNA"/>
</dbReference>
<protein>
    <submittedName>
        <fullName evidence="2">Uncharacterized protein</fullName>
    </submittedName>
</protein>
<keyword evidence="1" id="KW-0732">Signal</keyword>
<comment type="caution">
    <text evidence="2">The sequence shown here is derived from an EMBL/GenBank/DDBJ whole genome shotgun (WGS) entry which is preliminary data.</text>
</comment>
<sequence>MKKAIILLGLLSSILSLHGQAPEEEYSYWGPFEEVVNPVDEYRSLIHDIRDWDDIRTITGADSLGPTVARYFILEDEIKYIEYYHTGKRRYFIDTYYPKGKQLVAATSHADHYSEDIPWQKLPDIWDYPSYGISKDLIAESFFTITYYSNGEAIHQLANGDCAGVLMDEYLDEVEAFEIAEMKRLFGLFKRY</sequence>
<dbReference type="STRING" id="1524460.IX84_26935"/>
<dbReference type="OrthoDB" id="672038at2"/>
<gene>
    <name evidence="2" type="ORF">IX84_26935</name>
</gene>
<dbReference type="Proteomes" id="UP000029736">
    <property type="component" value="Unassembled WGS sequence"/>
</dbReference>
<evidence type="ECO:0000313" key="2">
    <source>
        <dbReference type="EMBL" id="KGE85709.1"/>
    </source>
</evidence>
<evidence type="ECO:0000313" key="3">
    <source>
        <dbReference type="Proteomes" id="UP000029736"/>
    </source>
</evidence>
<evidence type="ECO:0000256" key="1">
    <source>
        <dbReference type="SAM" id="SignalP"/>
    </source>
</evidence>
<organism evidence="2 3">
    <name type="scientific">Phaeodactylibacter xiamenensis</name>
    <dbReference type="NCBI Taxonomy" id="1524460"/>
    <lineage>
        <taxon>Bacteria</taxon>
        <taxon>Pseudomonadati</taxon>
        <taxon>Bacteroidota</taxon>
        <taxon>Saprospiria</taxon>
        <taxon>Saprospirales</taxon>
        <taxon>Haliscomenobacteraceae</taxon>
        <taxon>Phaeodactylibacter</taxon>
    </lineage>
</organism>
<feature type="signal peptide" evidence="1">
    <location>
        <begin position="1"/>
        <end position="21"/>
    </location>
</feature>
<reference evidence="2 3" key="1">
    <citation type="journal article" date="2014" name="Int. J. Syst. Evol. Microbiol.">
        <title>Phaeodactylibacter xiamenensis gen. nov., sp. nov., a member of the family Saprospiraceae isolated from the marine alga Phaeodactylum tricornutum.</title>
        <authorList>
            <person name="Chen Z.Jr."/>
            <person name="Lei X."/>
            <person name="Lai Q."/>
            <person name="Li Y."/>
            <person name="Zhang B."/>
            <person name="Zhang J."/>
            <person name="Zhang H."/>
            <person name="Yang L."/>
            <person name="Zheng W."/>
            <person name="Tian Y."/>
            <person name="Yu Z."/>
            <person name="Xu H.Jr."/>
            <person name="Zheng T."/>
        </authorList>
    </citation>
    <scope>NUCLEOTIDE SEQUENCE [LARGE SCALE GENOMIC DNA]</scope>
    <source>
        <strain evidence="2 3">KD52</strain>
    </source>
</reference>
<accession>A0A098S005</accession>
<proteinExistence type="predicted"/>
<name>A0A098S005_9BACT</name>
<dbReference type="AlphaFoldDB" id="A0A098S005"/>
<feature type="chain" id="PRO_5001939590" evidence="1">
    <location>
        <begin position="22"/>
        <end position="192"/>
    </location>
</feature>
<keyword evidence="3" id="KW-1185">Reference proteome</keyword>